<evidence type="ECO:0000256" key="6">
    <source>
        <dbReference type="ARBA" id="ARBA00022989"/>
    </source>
</evidence>
<keyword evidence="4 10" id="KW-0812">Transmembrane</keyword>
<feature type="transmembrane region" description="Helical" evidence="10">
    <location>
        <begin position="124"/>
        <end position="152"/>
    </location>
</feature>
<evidence type="ECO:0000256" key="8">
    <source>
        <dbReference type="ARBA" id="ARBA00032707"/>
    </source>
</evidence>
<comment type="catalytic activity">
    <reaction evidence="9">
        <text>di-trans,octa-cis-undecaprenyl diphosphate + H2O = di-trans,octa-cis-undecaprenyl phosphate + phosphate + H(+)</text>
        <dbReference type="Rhea" id="RHEA:28094"/>
        <dbReference type="ChEBI" id="CHEBI:15377"/>
        <dbReference type="ChEBI" id="CHEBI:15378"/>
        <dbReference type="ChEBI" id="CHEBI:43474"/>
        <dbReference type="ChEBI" id="CHEBI:58405"/>
        <dbReference type="ChEBI" id="CHEBI:60392"/>
        <dbReference type="EC" id="3.6.1.27"/>
    </reaction>
</comment>
<dbReference type="OrthoDB" id="9780507at2"/>
<evidence type="ECO:0000256" key="5">
    <source>
        <dbReference type="ARBA" id="ARBA00022801"/>
    </source>
</evidence>
<evidence type="ECO:0000256" key="4">
    <source>
        <dbReference type="ARBA" id="ARBA00022692"/>
    </source>
</evidence>
<dbReference type="GO" id="GO:0005886">
    <property type="term" value="C:plasma membrane"/>
    <property type="evidence" value="ECO:0007669"/>
    <property type="project" value="UniProtKB-SubCell"/>
</dbReference>
<keyword evidence="5" id="KW-0378">Hydrolase</keyword>
<evidence type="ECO:0000313" key="13">
    <source>
        <dbReference type="Proteomes" id="UP000306317"/>
    </source>
</evidence>
<evidence type="ECO:0000259" key="11">
    <source>
        <dbReference type="SMART" id="SM00014"/>
    </source>
</evidence>
<name>A0A4S3KM85_9GAMM</name>
<dbReference type="AlphaFoldDB" id="A0A4S3KM85"/>
<gene>
    <name evidence="12" type="ORF">B1991_01295</name>
</gene>
<dbReference type="PANTHER" id="PTHR14969">
    <property type="entry name" value="SPHINGOSINE-1-PHOSPHATE PHOSPHOHYDROLASE"/>
    <property type="match status" value="1"/>
</dbReference>
<evidence type="ECO:0000256" key="2">
    <source>
        <dbReference type="ARBA" id="ARBA00012374"/>
    </source>
</evidence>
<evidence type="ECO:0000256" key="7">
    <source>
        <dbReference type="ARBA" id="ARBA00023136"/>
    </source>
</evidence>
<reference evidence="12 13" key="1">
    <citation type="submission" date="2017-02" db="EMBL/GenBank/DDBJ databases">
        <title>Whole genome sequencing of Rhodanobacter lindaniclasticus DSM 17932.</title>
        <authorList>
            <person name="Kumar S."/>
            <person name="Patil P."/>
            <person name="Patil P.B."/>
        </authorList>
    </citation>
    <scope>NUCLEOTIDE SEQUENCE [LARGE SCALE GENOMIC DNA]</scope>
    <source>
        <strain evidence="12 13">DSM 17932</strain>
    </source>
</reference>
<dbReference type="EMBL" id="MWIO01000004">
    <property type="protein sequence ID" value="THD09860.1"/>
    <property type="molecule type" value="Genomic_DNA"/>
</dbReference>
<dbReference type="GO" id="GO:0050380">
    <property type="term" value="F:undecaprenyl-diphosphatase activity"/>
    <property type="evidence" value="ECO:0007669"/>
    <property type="project" value="UniProtKB-EC"/>
</dbReference>
<feature type="domain" description="Phosphatidic acid phosphatase type 2/haloperoxidase" evidence="11">
    <location>
        <begin position="70"/>
        <end position="179"/>
    </location>
</feature>
<dbReference type="EC" id="3.6.1.27" evidence="2"/>
<evidence type="ECO:0000256" key="1">
    <source>
        <dbReference type="ARBA" id="ARBA00004651"/>
    </source>
</evidence>
<protein>
    <recommendedName>
        <fullName evidence="2">undecaprenyl-diphosphate phosphatase</fullName>
        <ecNumber evidence="2">3.6.1.27</ecNumber>
    </recommendedName>
    <alternativeName>
        <fullName evidence="8">Undecaprenyl pyrophosphate phosphatase</fullName>
    </alternativeName>
</protein>
<comment type="subcellular location">
    <subcellularLocation>
        <location evidence="1">Cell membrane</location>
        <topology evidence="1">Multi-pass membrane protein</topology>
    </subcellularLocation>
</comment>
<dbReference type="Proteomes" id="UP000306317">
    <property type="component" value="Unassembled WGS sequence"/>
</dbReference>
<keyword evidence="13" id="KW-1185">Reference proteome</keyword>
<dbReference type="InterPro" id="IPR000326">
    <property type="entry name" value="PAP2/HPO"/>
</dbReference>
<proteinExistence type="predicted"/>
<keyword evidence="7 10" id="KW-0472">Membrane</keyword>
<dbReference type="SMART" id="SM00014">
    <property type="entry name" value="acidPPc"/>
    <property type="match status" value="1"/>
</dbReference>
<evidence type="ECO:0000313" key="12">
    <source>
        <dbReference type="EMBL" id="THD09860.1"/>
    </source>
</evidence>
<accession>A0A4S3KM85</accession>
<feature type="transmembrane region" description="Helical" evidence="10">
    <location>
        <begin position="70"/>
        <end position="88"/>
    </location>
</feature>
<dbReference type="InterPro" id="IPR036938">
    <property type="entry name" value="PAP2/HPO_sf"/>
</dbReference>
<evidence type="ECO:0000256" key="3">
    <source>
        <dbReference type="ARBA" id="ARBA00022475"/>
    </source>
</evidence>
<evidence type="ECO:0000256" key="10">
    <source>
        <dbReference type="SAM" id="Phobius"/>
    </source>
</evidence>
<dbReference type="Gene3D" id="1.20.144.10">
    <property type="entry name" value="Phosphatidic acid phosphatase type 2/haloperoxidase"/>
    <property type="match status" value="1"/>
</dbReference>
<organism evidence="12 13">
    <name type="scientific">Rhodanobacter lindaniclasticus</name>
    <dbReference type="NCBI Taxonomy" id="75310"/>
    <lineage>
        <taxon>Bacteria</taxon>
        <taxon>Pseudomonadati</taxon>
        <taxon>Pseudomonadota</taxon>
        <taxon>Gammaproteobacteria</taxon>
        <taxon>Lysobacterales</taxon>
        <taxon>Rhodanobacteraceae</taxon>
        <taxon>Rhodanobacter</taxon>
    </lineage>
</organism>
<dbReference type="SUPFAM" id="SSF48317">
    <property type="entry name" value="Acid phosphatase/Vanadium-dependent haloperoxidase"/>
    <property type="match status" value="1"/>
</dbReference>
<sequence length="191" mass="20136">MATPMTVSAPSPEPATPSLDALLCRAASRWGARRAVQQTFGVVSRLGDGWLWYGLIAALAVGGGERGRHAALQMAGTGIVAWLLYRTLKRRTRRPRPFRVHREVIARAPPLDEFSFPSGHTLHAVSFGIVAVGWFPVLALPLTLFAVLVAMSRVVLGLHYPSDVLAGAALGALLGLASRGLDAALVGALAG</sequence>
<keyword evidence="6 10" id="KW-1133">Transmembrane helix</keyword>
<dbReference type="Pfam" id="PF01569">
    <property type="entry name" value="PAP2"/>
    <property type="match status" value="1"/>
</dbReference>
<dbReference type="PANTHER" id="PTHR14969:SF62">
    <property type="entry name" value="DECAPRENYLPHOSPHORYL-5-PHOSPHORIBOSE PHOSPHATASE RV3807C-RELATED"/>
    <property type="match status" value="1"/>
</dbReference>
<keyword evidence="3" id="KW-1003">Cell membrane</keyword>
<feature type="transmembrane region" description="Helical" evidence="10">
    <location>
        <begin position="164"/>
        <end position="190"/>
    </location>
</feature>
<comment type="caution">
    <text evidence="12">The sequence shown here is derived from an EMBL/GenBank/DDBJ whole genome shotgun (WGS) entry which is preliminary data.</text>
</comment>
<evidence type="ECO:0000256" key="9">
    <source>
        <dbReference type="ARBA" id="ARBA00047594"/>
    </source>
</evidence>